<dbReference type="PANTHER" id="PTHR34598">
    <property type="entry name" value="BLL6449 PROTEIN"/>
    <property type="match status" value="1"/>
</dbReference>
<dbReference type="GeneID" id="54423492"/>
<evidence type="ECO:0000313" key="3">
    <source>
        <dbReference type="EMBL" id="KAF1810426.1"/>
    </source>
</evidence>
<reference evidence="3 5" key="1">
    <citation type="submission" date="2020-01" db="EMBL/GenBank/DDBJ databases">
        <authorList>
            <consortium name="DOE Joint Genome Institute"/>
            <person name="Haridas S."/>
            <person name="Albert R."/>
            <person name="Binder M."/>
            <person name="Bloem J."/>
            <person name="Labutti K."/>
            <person name="Salamov A."/>
            <person name="Andreopoulos B."/>
            <person name="Baker S.E."/>
            <person name="Barry K."/>
            <person name="Bills G."/>
            <person name="Bluhm B.H."/>
            <person name="Cannon C."/>
            <person name="Castanera R."/>
            <person name="Culley D.E."/>
            <person name="Daum C."/>
            <person name="Ezra D."/>
            <person name="Gonzalez J.B."/>
            <person name="Henrissat B."/>
            <person name="Kuo A."/>
            <person name="Liang C."/>
            <person name="Lipzen A."/>
            <person name="Lutzoni F."/>
            <person name="Magnuson J."/>
            <person name="Mondo S."/>
            <person name="Nolan M."/>
            <person name="Ohm R."/>
            <person name="Pangilinan J."/>
            <person name="Park H.-J."/>
            <person name="Ramirez L."/>
            <person name="Alfaro M."/>
            <person name="Sun H."/>
            <person name="Tritt A."/>
            <person name="Yoshinaga Y."/>
            <person name="Zwiers L.-H."/>
            <person name="Turgeon B.G."/>
            <person name="Goodwin S.B."/>
            <person name="Spatafora J.W."/>
            <person name="Crous P.W."/>
            <person name="Grigoriev I.V."/>
        </authorList>
    </citation>
    <scope>NUCLEOTIDE SEQUENCE</scope>
    <source>
        <strain evidence="3 5">CBS 781.70</strain>
    </source>
</reference>
<dbReference type="Proteomes" id="UP000504638">
    <property type="component" value="Unplaced"/>
</dbReference>
<gene>
    <name evidence="3 5" type="ORF">P152DRAFT_515962</name>
</gene>
<dbReference type="GO" id="GO:0016491">
    <property type="term" value="F:oxidoreductase activity"/>
    <property type="evidence" value="ECO:0007669"/>
    <property type="project" value="UniProtKB-KW"/>
</dbReference>
<dbReference type="GO" id="GO:0032259">
    <property type="term" value="P:methylation"/>
    <property type="evidence" value="ECO:0007669"/>
    <property type="project" value="UniProtKB-KW"/>
</dbReference>
<dbReference type="AlphaFoldDB" id="A0A6G1FXN1"/>
<evidence type="ECO:0000313" key="4">
    <source>
        <dbReference type="Proteomes" id="UP000504638"/>
    </source>
</evidence>
<comment type="similarity">
    <text evidence="2">Belongs to the asaB hydroxylase/desaturase family.</text>
</comment>
<evidence type="ECO:0000256" key="2">
    <source>
        <dbReference type="ARBA" id="ARBA00023604"/>
    </source>
</evidence>
<keyword evidence="3" id="KW-0489">Methyltransferase</keyword>
<dbReference type="RefSeq" id="XP_033532057.1">
    <property type="nucleotide sequence ID" value="XM_033682922.1"/>
</dbReference>
<keyword evidence="4" id="KW-1185">Reference proteome</keyword>
<protein>
    <submittedName>
        <fullName evidence="3 5">CmcJ-like methyltransferase</fullName>
    </submittedName>
</protein>
<keyword evidence="1" id="KW-0560">Oxidoreductase</keyword>
<dbReference type="GO" id="GO:0008168">
    <property type="term" value="F:methyltransferase activity"/>
    <property type="evidence" value="ECO:0007669"/>
    <property type="project" value="UniProtKB-KW"/>
</dbReference>
<accession>A0A6G1FXN1</accession>
<name>A0A6G1FXN1_9PEZI</name>
<dbReference type="OrthoDB" id="412788at2759"/>
<dbReference type="NCBIfam" id="NF041278">
    <property type="entry name" value="CmcJ_NvfI_EfuI"/>
    <property type="match status" value="1"/>
</dbReference>
<keyword evidence="3" id="KW-0808">Transferase</keyword>
<organism evidence="3">
    <name type="scientific">Eremomyces bilateralis CBS 781.70</name>
    <dbReference type="NCBI Taxonomy" id="1392243"/>
    <lineage>
        <taxon>Eukaryota</taxon>
        <taxon>Fungi</taxon>
        <taxon>Dikarya</taxon>
        <taxon>Ascomycota</taxon>
        <taxon>Pezizomycotina</taxon>
        <taxon>Dothideomycetes</taxon>
        <taxon>Dothideomycetes incertae sedis</taxon>
        <taxon>Eremomycetales</taxon>
        <taxon>Eremomycetaceae</taxon>
        <taxon>Eremomyces</taxon>
    </lineage>
</organism>
<evidence type="ECO:0000313" key="5">
    <source>
        <dbReference type="RefSeq" id="XP_033532057.1"/>
    </source>
</evidence>
<dbReference type="EMBL" id="ML975166">
    <property type="protein sequence ID" value="KAF1810426.1"/>
    <property type="molecule type" value="Genomic_DNA"/>
</dbReference>
<proteinExistence type="inferred from homology"/>
<evidence type="ECO:0000256" key="1">
    <source>
        <dbReference type="ARBA" id="ARBA00023002"/>
    </source>
</evidence>
<reference evidence="5" key="3">
    <citation type="submission" date="2025-04" db="UniProtKB">
        <authorList>
            <consortium name="RefSeq"/>
        </authorList>
    </citation>
    <scope>IDENTIFICATION</scope>
    <source>
        <strain evidence="5">CBS 781.70</strain>
    </source>
</reference>
<sequence length="279" mass="32701">MPGPTTVTAELDFLKKDIKHSTEKPYKLQYDPGPDLPRWNCENVSQSDIPVHDIRGHENEYTLEKNGFVVLKLESRLVPEDFYDEKKVKEVYYEEVKEVLKRERGAKRVEILEHGIRKRHEEFPISTGGDYQYLQPTSVIHIDFTPEAALESSANILKVPSSEYERVQCMNIWKPLRGPLTDWPLTVCDVQTLDVERDCVATDVVTRDGFTENYQIYYNPEHRWYYLNKQMPDELIAFRQTDTDERYTTGVPHAGFRNPMAVKGETPRESIEMRVFLYF</sequence>
<dbReference type="InterPro" id="IPR044053">
    <property type="entry name" value="AsaB-like"/>
</dbReference>
<reference evidence="5" key="2">
    <citation type="submission" date="2020-04" db="EMBL/GenBank/DDBJ databases">
        <authorList>
            <consortium name="NCBI Genome Project"/>
        </authorList>
    </citation>
    <scope>NUCLEOTIDE SEQUENCE</scope>
    <source>
        <strain evidence="5">CBS 781.70</strain>
    </source>
</reference>
<dbReference type="PANTHER" id="PTHR34598:SF3">
    <property type="entry name" value="OXIDOREDUCTASE AN1597"/>
    <property type="match status" value="1"/>
</dbReference>